<comment type="caution">
    <text evidence="2">The sequence shown here is derived from an EMBL/GenBank/DDBJ whole genome shotgun (WGS) entry which is preliminary data.</text>
</comment>
<dbReference type="AlphaFoldDB" id="A0A506QMQ9"/>
<name>A0A506QMQ9_9GAMM</name>
<feature type="chain" id="PRO_5021501146" evidence="1">
    <location>
        <begin position="22"/>
        <end position="182"/>
    </location>
</feature>
<dbReference type="Proteomes" id="UP000317747">
    <property type="component" value="Unassembled WGS sequence"/>
</dbReference>
<evidence type="ECO:0000313" key="2">
    <source>
        <dbReference type="EMBL" id="TPV45660.1"/>
    </source>
</evidence>
<dbReference type="Pfam" id="PF21955">
    <property type="entry name" value="CarG-like"/>
    <property type="match status" value="1"/>
</dbReference>
<dbReference type="OrthoDB" id="5866347at2"/>
<evidence type="ECO:0000256" key="1">
    <source>
        <dbReference type="SAM" id="SignalP"/>
    </source>
</evidence>
<dbReference type="EMBL" id="VHJA01000037">
    <property type="protein sequence ID" value="TPV45660.1"/>
    <property type="molecule type" value="Genomic_DNA"/>
</dbReference>
<proteinExistence type="predicted"/>
<accession>A0A506QMQ9</accession>
<keyword evidence="3" id="KW-1185">Reference proteome</keyword>
<dbReference type="InterPro" id="IPR054139">
    <property type="entry name" value="CarG-like"/>
</dbReference>
<gene>
    <name evidence="2" type="ORF">FJW01_04815</name>
</gene>
<organism evidence="2 3">
    <name type="scientific">Pantoea deleyi</name>
    <dbReference type="NCBI Taxonomy" id="470932"/>
    <lineage>
        <taxon>Bacteria</taxon>
        <taxon>Pseudomonadati</taxon>
        <taxon>Pseudomonadota</taxon>
        <taxon>Gammaproteobacteria</taxon>
        <taxon>Enterobacterales</taxon>
        <taxon>Erwiniaceae</taxon>
        <taxon>Pantoea</taxon>
    </lineage>
</organism>
<evidence type="ECO:0000313" key="3">
    <source>
        <dbReference type="Proteomes" id="UP000317747"/>
    </source>
</evidence>
<reference evidence="2 3" key="1">
    <citation type="submission" date="2019-06" db="EMBL/GenBank/DDBJ databases">
        <title>Taxogenomics and systematics of the genus Pantoea.</title>
        <authorList>
            <person name="Tambong J.T."/>
        </authorList>
    </citation>
    <scope>NUCLEOTIDE SEQUENCE [LARGE SCALE GENOMIC DNA]</scope>
    <source>
        <strain evidence="2 3">LMG 24200</strain>
    </source>
</reference>
<keyword evidence="1" id="KW-0732">Signal</keyword>
<feature type="signal peptide" evidence="1">
    <location>
        <begin position="1"/>
        <end position="21"/>
    </location>
</feature>
<sequence length="182" mass="20628">MKLNIAFIALATMLISLCAFSQTDTRLYLNTGLNSLDLNNDGIPDAIFAATYDNNTSHPSETLNIFIRQEKNWFIVPIPDDEGFTWTDLRLSASTLKVSGTELHRYKQHVYVVRATKYAGSSGNEDVTDTLPVRFSRFRLEENSDDPGTSVFYWAPAGSYLTKQTFDDVDEAFNTLDMEKFR</sequence>
<protein>
    <submittedName>
        <fullName evidence="2">CpmJ protein</fullName>
    </submittedName>
</protein>